<dbReference type="AlphaFoldDB" id="E6K0K9"/>
<accession>E6K0K9</accession>
<reference evidence="2 3" key="1">
    <citation type="submission" date="2010-12" db="EMBL/GenBank/DDBJ databases">
        <authorList>
            <person name="Muzny D."/>
            <person name="Qin X."/>
            <person name="Buhay C."/>
            <person name="Dugan-Rocha S."/>
            <person name="Ding Y."/>
            <person name="Chen G."/>
            <person name="Hawes A."/>
            <person name="Holder M."/>
            <person name="Jhangiani S."/>
            <person name="Johnson A."/>
            <person name="Khan Z."/>
            <person name="Li Z."/>
            <person name="Liu W."/>
            <person name="Liu X."/>
            <person name="Perez L."/>
            <person name="Shen H."/>
            <person name="Wang Q."/>
            <person name="Watt J."/>
            <person name="Xi L."/>
            <person name="Xin Y."/>
            <person name="Zhou J."/>
            <person name="Deng J."/>
            <person name="Jiang H."/>
            <person name="Liu Y."/>
            <person name="Qu J."/>
            <person name="Song X.-Z."/>
            <person name="Zhang L."/>
            <person name="Villasana D."/>
            <person name="Johnson A."/>
            <person name="Liu J."/>
            <person name="Liyanage D."/>
            <person name="Lorensuhewa L."/>
            <person name="Robinson T."/>
            <person name="Song A."/>
            <person name="Song B.-B."/>
            <person name="Dinh H."/>
            <person name="Thornton R."/>
            <person name="Coyle M."/>
            <person name="Francisco L."/>
            <person name="Jackson L."/>
            <person name="Javaid M."/>
            <person name="Korchina V."/>
            <person name="Kovar C."/>
            <person name="Mata R."/>
            <person name="Mathew T."/>
            <person name="Ngo R."/>
            <person name="Nguyen L."/>
            <person name="Nguyen N."/>
            <person name="Okwuonu G."/>
            <person name="Ongeri F."/>
            <person name="Pham C."/>
            <person name="Simmons D."/>
            <person name="Wilczek-Boney K."/>
            <person name="Hale W."/>
            <person name="Jakkamsetti A."/>
            <person name="Pham P."/>
            <person name="Ruth R."/>
            <person name="San Lucas F."/>
            <person name="Warren J."/>
            <person name="Zhang J."/>
            <person name="Zhao Z."/>
            <person name="Zhou C."/>
            <person name="Zhu D."/>
            <person name="Lee S."/>
            <person name="Bess C."/>
            <person name="Blankenburg K."/>
            <person name="Forbes L."/>
            <person name="Fu Q."/>
            <person name="Gubbala S."/>
            <person name="Hirani K."/>
            <person name="Jayaseelan J.C."/>
            <person name="Lara F."/>
            <person name="Munidasa M."/>
            <person name="Palculict T."/>
            <person name="Patil S."/>
            <person name="Pu L.-L."/>
            <person name="Saada N."/>
            <person name="Tang L."/>
            <person name="Weissenberger G."/>
            <person name="Zhu Y."/>
            <person name="Hemphill L."/>
            <person name="Shang Y."/>
            <person name="Youmans B."/>
            <person name="Ayvaz T."/>
            <person name="Ross M."/>
            <person name="Santibanez J."/>
            <person name="Aqrawi P."/>
            <person name="Gross S."/>
            <person name="Joshi V."/>
            <person name="Fowler G."/>
            <person name="Nazareth L."/>
            <person name="Reid J."/>
            <person name="Worley K."/>
            <person name="Petrosino J."/>
            <person name="Highlander S."/>
            <person name="Gibbs R."/>
        </authorList>
    </citation>
    <scope>NUCLEOTIDE SEQUENCE [LARGE SCALE GENOMIC DNA]</scope>
    <source>
        <strain evidence="2 3">DSM 10105</strain>
    </source>
</reference>
<dbReference type="KEGG" id="pdo:PSDT_1238"/>
<feature type="compositionally biased region" description="Polar residues" evidence="1">
    <location>
        <begin position="39"/>
        <end position="50"/>
    </location>
</feature>
<dbReference type="PATRIC" id="fig|864564.6.peg.1362"/>
<dbReference type="EMBL" id="AEON01000001">
    <property type="protein sequence ID" value="EFT83347.1"/>
    <property type="molecule type" value="Genomic_DNA"/>
</dbReference>
<dbReference type="Proteomes" id="UP000004946">
    <property type="component" value="Chromosome"/>
</dbReference>
<protein>
    <submittedName>
        <fullName evidence="2">Uncharacterized protein</fullName>
    </submittedName>
</protein>
<sequence>MPDGQTDTLQVGYYRTNEPTAGPRTASGTGPMVGERPVTTENGWHTAQAE</sequence>
<dbReference type="HOGENOM" id="CLU_3120771_0_0_11"/>
<organism evidence="2 3">
    <name type="scientific">Parascardovia denticolens DSM 10105 = JCM 12538</name>
    <dbReference type="NCBI Taxonomy" id="864564"/>
    <lineage>
        <taxon>Bacteria</taxon>
        <taxon>Bacillati</taxon>
        <taxon>Actinomycetota</taxon>
        <taxon>Actinomycetes</taxon>
        <taxon>Bifidobacteriales</taxon>
        <taxon>Bifidobacteriaceae</taxon>
        <taxon>Parascardovia</taxon>
    </lineage>
</organism>
<feature type="region of interest" description="Disordered" evidence="1">
    <location>
        <begin position="1"/>
        <end position="50"/>
    </location>
</feature>
<name>E6K0K9_PARDN</name>
<keyword evidence="3" id="KW-1185">Reference proteome</keyword>
<comment type="caution">
    <text evidence="2">The sequence shown here is derived from an EMBL/GenBank/DDBJ whole genome shotgun (WGS) entry which is preliminary data.</text>
</comment>
<evidence type="ECO:0000313" key="2">
    <source>
        <dbReference type="EMBL" id="EFT83347.1"/>
    </source>
</evidence>
<evidence type="ECO:0000256" key="1">
    <source>
        <dbReference type="SAM" id="MobiDB-lite"/>
    </source>
</evidence>
<evidence type="ECO:0000313" key="3">
    <source>
        <dbReference type="Proteomes" id="UP000004946"/>
    </source>
</evidence>
<gene>
    <name evidence="2" type="ORF">HMPREF0620_0352</name>
</gene>
<proteinExistence type="predicted"/>